<evidence type="ECO:0000256" key="1">
    <source>
        <dbReference type="ARBA" id="ARBA00023002"/>
    </source>
</evidence>
<sequence>MPSIPDLPPNTTLAGRSVLITGSNVGLGYASALLALQLGASPVYLAVRTVSKGEVARESLLADPVVRKKNPEAVVKVYALDMATWDGVTSFASKFIADRKAAGEGLDVAILNAGIINMSYELAPTGNEAVLQVNHLSTALLALLLLPLLESSTNPQHTARLMIVSSGMHLKASLKACPPDNINYLASLNDKKTFGLGPDRYSLSKLLIIFFLRELCKRVSSDKVIINNVCPGMIKTDLNRNTPWYLTPVVWALQAVSSNPIEKGADEYIDAVTNVGKESHGLWYQYMKLTPYSKFVTGPEGERTQTRIWNETMQVLEKVVPGVGANI</sequence>
<dbReference type="OrthoDB" id="542013at2759"/>
<dbReference type="Gene3D" id="3.40.50.720">
    <property type="entry name" value="NAD(P)-binding Rossmann-like Domain"/>
    <property type="match status" value="1"/>
</dbReference>
<dbReference type="InterPro" id="IPR002347">
    <property type="entry name" value="SDR_fam"/>
</dbReference>
<dbReference type="GO" id="GO:0016491">
    <property type="term" value="F:oxidoreductase activity"/>
    <property type="evidence" value="ECO:0007669"/>
    <property type="project" value="UniProtKB-KW"/>
</dbReference>
<evidence type="ECO:0000313" key="2">
    <source>
        <dbReference type="EMBL" id="KZT58640.1"/>
    </source>
</evidence>
<reference evidence="2 3" key="1">
    <citation type="journal article" date="2016" name="Mol. Biol. Evol.">
        <title>Comparative Genomics of Early-Diverging Mushroom-Forming Fungi Provides Insights into the Origins of Lignocellulose Decay Capabilities.</title>
        <authorList>
            <person name="Nagy L.G."/>
            <person name="Riley R."/>
            <person name="Tritt A."/>
            <person name="Adam C."/>
            <person name="Daum C."/>
            <person name="Floudas D."/>
            <person name="Sun H."/>
            <person name="Yadav J.S."/>
            <person name="Pangilinan J."/>
            <person name="Larsson K.H."/>
            <person name="Matsuura K."/>
            <person name="Barry K."/>
            <person name="Labutti K."/>
            <person name="Kuo R."/>
            <person name="Ohm R.A."/>
            <person name="Bhattacharya S.S."/>
            <person name="Shirouzu T."/>
            <person name="Yoshinaga Y."/>
            <person name="Martin F.M."/>
            <person name="Grigoriev I.V."/>
            <person name="Hibbett D.S."/>
        </authorList>
    </citation>
    <scope>NUCLEOTIDE SEQUENCE [LARGE SCALE GENOMIC DNA]</scope>
    <source>
        <strain evidence="2 3">HHB12733</strain>
    </source>
</reference>
<accession>A0A165GYA5</accession>
<dbReference type="InParanoid" id="A0A165GYA5"/>
<organism evidence="2 3">
    <name type="scientific">Calocera cornea HHB12733</name>
    <dbReference type="NCBI Taxonomy" id="1353952"/>
    <lineage>
        <taxon>Eukaryota</taxon>
        <taxon>Fungi</taxon>
        <taxon>Dikarya</taxon>
        <taxon>Basidiomycota</taxon>
        <taxon>Agaricomycotina</taxon>
        <taxon>Dacrymycetes</taxon>
        <taxon>Dacrymycetales</taxon>
        <taxon>Dacrymycetaceae</taxon>
        <taxon>Calocera</taxon>
    </lineage>
</organism>
<keyword evidence="3" id="KW-1185">Reference proteome</keyword>
<dbReference type="SUPFAM" id="SSF51735">
    <property type="entry name" value="NAD(P)-binding Rossmann-fold domains"/>
    <property type="match status" value="1"/>
</dbReference>
<dbReference type="InterPro" id="IPR036291">
    <property type="entry name" value="NAD(P)-bd_dom_sf"/>
</dbReference>
<dbReference type="PANTHER" id="PTHR43157">
    <property type="entry name" value="PHOSPHATIDYLINOSITOL-GLYCAN BIOSYNTHESIS CLASS F PROTEIN-RELATED"/>
    <property type="match status" value="1"/>
</dbReference>
<keyword evidence="1" id="KW-0560">Oxidoreductase</keyword>
<dbReference type="AlphaFoldDB" id="A0A165GYA5"/>
<dbReference type="Proteomes" id="UP000076842">
    <property type="component" value="Unassembled WGS sequence"/>
</dbReference>
<dbReference type="STRING" id="1353952.A0A165GYA5"/>
<dbReference type="EMBL" id="KV423949">
    <property type="protein sequence ID" value="KZT58640.1"/>
    <property type="molecule type" value="Genomic_DNA"/>
</dbReference>
<proteinExistence type="predicted"/>
<dbReference type="Pfam" id="PF00106">
    <property type="entry name" value="adh_short"/>
    <property type="match status" value="1"/>
</dbReference>
<dbReference type="PRINTS" id="PR00081">
    <property type="entry name" value="GDHRDH"/>
</dbReference>
<gene>
    <name evidence="2" type="ORF">CALCODRAFT_451411</name>
</gene>
<dbReference type="PANTHER" id="PTHR43157:SF31">
    <property type="entry name" value="PHOSPHATIDYLINOSITOL-GLYCAN BIOSYNTHESIS CLASS F PROTEIN"/>
    <property type="match status" value="1"/>
</dbReference>
<protein>
    <submittedName>
        <fullName evidence="2">NAD(P)-binding protein</fullName>
    </submittedName>
</protein>
<name>A0A165GYA5_9BASI</name>
<evidence type="ECO:0000313" key="3">
    <source>
        <dbReference type="Proteomes" id="UP000076842"/>
    </source>
</evidence>